<comment type="caution">
    <text evidence="2">The sequence shown here is derived from an EMBL/GenBank/DDBJ whole genome shotgun (WGS) entry which is preliminary data.</text>
</comment>
<proteinExistence type="predicted"/>
<dbReference type="InterPro" id="IPR035940">
    <property type="entry name" value="CAP_sf"/>
</dbReference>
<dbReference type="SUPFAM" id="SSF55797">
    <property type="entry name" value="PR-1-like"/>
    <property type="match status" value="1"/>
</dbReference>
<dbReference type="AlphaFoldDB" id="A0AAV5BNG3"/>
<evidence type="ECO:0000256" key="1">
    <source>
        <dbReference type="SAM" id="SignalP"/>
    </source>
</evidence>
<reference evidence="2" key="2">
    <citation type="submission" date="2021-12" db="EMBL/GenBank/DDBJ databases">
        <title>Resequencing data analysis of finger millet.</title>
        <authorList>
            <person name="Hatakeyama M."/>
            <person name="Aluri S."/>
            <person name="Balachadran M.T."/>
            <person name="Sivarajan S.R."/>
            <person name="Poveda L."/>
            <person name="Shimizu-Inatsugi R."/>
            <person name="Schlapbach R."/>
            <person name="Sreeman S.M."/>
            <person name="Shimizu K.K."/>
        </authorList>
    </citation>
    <scope>NUCLEOTIDE SEQUENCE</scope>
</reference>
<keyword evidence="3" id="KW-1185">Reference proteome</keyword>
<reference evidence="2" key="1">
    <citation type="journal article" date="2018" name="DNA Res.">
        <title>Multiple hybrid de novo genome assembly of finger millet, an orphan allotetraploid crop.</title>
        <authorList>
            <person name="Hatakeyama M."/>
            <person name="Aluri S."/>
            <person name="Balachadran M.T."/>
            <person name="Sivarajan S.R."/>
            <person name="Patrignani A."/>
            <person name="Gruter S."/>
            <person name="Poveda L."/>
            <person name="Shimizu-Inatsugi R."/>
            <person name="Baeten J."/>
            <person name="Francoijs K.J."/>
            <person name="Nataraja K.N."/>
            <person name="Reddy Y.A.N."/>
            <person name="Phadnis S."/>
            <person name="Ravikumar R.L."/>
            <person name="Schlapbach R."/>
            <person name="Sreeman S.M."/>
            <person name="Shimizu K.K."/>
        </authorList>
    </citation>
    <scope>NUCLEOTIDE SEQUENCE</scope>
</reference>
<evidence type="ECO:0000313" key="2">
    <source>
        <dbReference type="EMBL" id="GJM87245.1"/>
    </source>
</evidence>
<name>A0AAV5BNG3_ELECO</name>
<protein>
    <submittedName>
        <fullName evidence="2">Uncharacterized protein</fullName>
    </submittedName>
</protein>
<organism evidence="2 3">
    <name type="scientific">Eleusine coracana subsp. coracana</name>
    <dbReference type="NCBI Taxonomy" id="191504"/>
    <lineage>
        <taxon>Eukaryota</taxon>
        <taxon>Viridiplantae</taxon>
        <taxon>Streptophyta</taxon>
        <taxon>Embryophyta</taxon>
        <taxon>Tracheophyta</taxon>
        <taxon>Spermatophyta</taxon>
        <taxon>Magnoliopsida</taxon>
        <taxon>Liliopsida</taxon>
        <taxon>Poales</taxon>
        <taxon>Poaceae</taxon>
        <taxon>PACMAD clade</taxon>
        <taxon>Chloridoideae</taxon>
        <taxon>Cynodonteae</taxon>
        <taxon>Eleusininae</taxon>
        <taxon>Eleusine</taxon>
    </lineage>
</organism>
<accession>A0AAV5BNG3</accession>
<dbReference type="EMBL" id="BQKI01000001">
    <property type="protein sequence ID" value="GJM87245.1"/>
    <property type="molecule type" value="Genomic_DNA"/>
</dbReference>
<feature type="signal peptide" evidence="1">
    <location>
        <begin position="1"/>
        <end position="22"/>
    </location>
</feature>
<dbReference type="Gene3D" id="3.40.33.10">
    <property type="entry name" value="CAP"/>
    <property type="match status" value="1"/>
</dbReference>
<sequence length="86" mass="9404">MAVLLGMIVGALFAGNGAVADAYSGGDFRYQFVAQQNVARASMGLPPLVWDERVASYARWYAQARRGDCALIAERRVAHRSKLKES</sequence>
<feature type="chain" id="PRO_5043439316" evidence="1">
    <location>
        <begin position="23"/>
        <end position="86"/>
    </location>
</feature>
<dbReference type="Proteomes" id="UP001054889">
    <property type="component" value="Unassembled WGS sequence"/>
</dbReference>
<keyword evidence="1" id="KW-0732">Signal</keyword>
<gene>
    <name evidence="2" type="primary">ga03181</name>
    <name evidence="2" type="ORF">PR202_ga03181</name>
</gene>
<evidence type="ECO:0000313" key="3">
    <source>
        <dbReference type="Proteomes" id="UP001054889"/>
    </source>
</evidence>